<dbReference type="AlphaFoldDB" id="A0A8E2ED06"/>
<dbReference type="OrthoDB" id="1729737at2759"/>
<dbReference type="Proteomes" id="UP000250266">
    <property type="component" value="Unassembled WGS sequence"/>
</dbReference>
<sequence>MVGKGEKFKGKIVRMLKGALTPHINNYSLEIKYQDDAVDRVADSLKVQFTLEEKKPSERNPLMNKPISLHDLDAQESLEGVQDTSLDLPKTTPPKLLQTPCKIPPLFAFNGTSVYILVSPETSEMTPTFVILRQTLSKALWNWRSSSRFLRRQAKQISNSPPGRPRRNLKRAKAGPAKLKTIKAC</sequence>
<proteinExistence type="predicted"/>
<reference evidence="2 3" key="1">
    <citation type="journal article" date="2016" name="Nat. Commun.">
        <title>Ectomycorrhizal ecology is imprinted in the genome of the dominant symbiotic fungus Cenococcum geophilum.</title>
        <authorList>
            <consortium name="DOE Joint Genome Institute"/>
            <person name="Peter M."/>
            <person name="Kohler A."/>
            <person name="Ohm R.A."/>
            <person name="Kuo A."/>
            <person name="Krutzmann J."/>
            <person name="Morin E."/>
            <person name="Arend M."/>
            <person name="Barry K.W."/>
            <person name="Binder M."/>
            <person name="Choi C."/>
            <person name="Clum A."/>
            <person name="Copeland A."/>
            <person name="Grisel N."/>
            <person name="Haridas S."/>
            <person name="Kipfer T."/>
            <person name="LaButti K."/>
            <person name="Lindquist E."/>
            <person name="Lipzen A."/>
            <person name="Maire R."/>
            <person name="Meier B."/>
            <person name="Mihaltcheva S."/>
            <person name="Molinier V."/>
            <person name="Murat C."/>
            <person name="Poggeler S."/>
            <person name="Quandt C.A."/>
            <person name="Sperisen C."/>
            <person name="Tritt A."/>
            <person name="Tisserant E."/>
            <person name="Crous P.W."/>
            <person name="Henrissat B."/>
            <person name="Nehls U."/>
            <person name="Egli S."/>
            <person name="Spatafora J.W."/>
            <person name="Grigoriev I.V."/>
            <person name="Martin F.M."/>
        </authorList>
    </citation>
    <scope>NUCLEOTIDE SEQUENCE [LARGE SCALE GENOMIC DNA]</scope>
    <source>
        <strain evidence="2 3">CBS 459.81</strain>
    </source>
</reference>
<gene>
    <name evidence="2" type="ORF">K432DRAFT_403563</name>
</gene>
<protein>
    <submittedName>
        <fullName evidence="2">Uncharacterized protein</fullName>
    </submittedName>
</protein>
<keyword evidence="3" id="KW-1185">Reference proteome</keyword>
<organism evidence="2 3">
    <name type="scientific">Lepidopterella palustris CBS 459.81</name>
    <dbReference type="NCBI Taxonomy" id="1314670"/>
    <lineage>
        <taxon>Eukaryota</taxon>
        <taxon>Fungi</taxon>
        <taxon>Dikarya</taxon>
        <taxon>Ascomycota</taxon>
        <taxon>Pezizomycotina</taxon>
        <taxon>Dothideomycetes</taxon>
        <taxon>Pleosporomycetidae</taxon>
        <taxon>Mytilinidiales</taxon>
        <taxon>Argynnaceae</taxon>
        <taxon>Lepidopterella</taxon>
    </lineage>
</organism>
<evidence type="ECO:0000313" key="2">
    <source>
        <dbReference type="EMBL" id="OCK81702.1"/>
    </source>
</evidence>
<name>A0A8E2ED06_9PEZI</name>
<feature type="region of interest" description="Disordered" evidence="1">
    <location>
        <begin position="153"/>
        <end position="175"/>
    </location>
</feature>
<evidence type="ECO:0000313" key="3">
    <source>
        <dbReference type="Proteomes" id="UP000250266"/>
    </source>
</evidence>
<feature type="compositionally biased region" description="Basic residues" evidence="1">
    <location>
        <begin position="164"/>
        <end position="173"/>
    </location>
</feature>
<dbReference type="EMBL" id="KV744911">
    <property type="protein sequence ID" value="OCK81702.1"/>
    <property type="molecule type" value="Genomic_DNA"/>
</dbReference>
<accession>A0A8E2ED06</accession>
<evidence type="ECO:0000256" key="1">
    <source>
        <dbReference type="SAM" id="MobiDB-lite"/>
    </source>
</evidence>